<dbReference type="Proteomes" id="UP000232688">
    <property type="component" value="Unassembled WGS sequence"/>
</dbReference>
<evidence type="ECO:0000313" key="3">
    <source>
        <dbReference type="Proteomes" id="UP000232688"/>
    </source>
</evidence>
<name>A0A2N0RLU8_9GLOM</name>
<reference evidence="2 3" key="2">
    <citation type="submission" date="2017-10" db="EMBL/GenBank/DDBJ databases">
        <title>Genome analyses suggest a sexual origin of heterokaryosis in a supposedly ancient asexual fungus.</title>
        <authorList>
            <person name="Corradi N."/>
            <person name="Sedzielewska K."/>
            <person name="Noel J."/>
            <person name="Charron P."/>
            <person name="Farinelli L."/>
            <person name="Marton T."/>
            <person name="Kruger M."/>
            <person name="Pelin A."/>
            <person name="Brachmann A."/>
            <person name="Corradi N."/>
        </authorList>
    </citation>
    <scope>NUCLEOTIDE SEQUENCE [LARGE SCALE GENOMIC DNA]</scope>
    <source>
        <strain evidence="2 3">A1</strain>
    </source>
</reference>
<evidence type="ECO:0000256" key="1">
    <source>
        <dbReference type="SAM" id="MobiDB-lite"/>
    </source>
</evidence>
<protein>
    <submittedName>
        <fullName evidence="2">Uncharacterized protein</fullName>
    </submittedName>
</protein>
<dbReference type="VEuPathDB" id="FungiDB:FUN_020383"/>
<dbReference type="VEuPathDB" id="FungiDB:RhiirFUN_000795"/>
<dbReference type="EMBL" id="LLXH01000653">
    <property type="protein sequence ID" value="PKC64276.1"/>
    <property type="molecule type" value="Genomic_DNA"/>
</dbReference>
<evidence type="ECO:0000313" key="2">
    <source>
        <dbReference type="EMBL" id="PKC64276.1"/>
    </source>
</evidence>
<sequence length="249" mass="29330">MPRDKRFYKNYLSNATSIEGISNQRNTKNIHSQRLSVNYTVTLKKYHYIDGQRSSRLHRIIVSTNAEDQPICTQRIFPITARYAATFIKQLQHSSINNRIPYVDQHLHKRKAYQEAYKRGKNWLHRKKRRDCLKKQLPPIPPEILDRWKYNVDSISQYNVTYTMARNLHLYKYPFPSCVVIEDVTQQGKANASYSISDKDRQFLTRSDVFLYRTPPVDKNNKSDMSDESFKSAMDMPMEITPPPTPAHN</sequence>
<feature type="compositionally biased region" description="Pro residues" evidence="1">
    <location>
        <begin position="240"/>
        <end position="249"/>
    </location>
</feature>
<feature type="region of interest" description="Disordered" evidence="1">
    <location>
        <begin position="215"/>
        <end position="249"/>
    </location>
</feature>
<comment type="caution">
    <text evidence="2">The sequence shown here is derived from an EMBL/GenBank/DDBJ whole genome shotgun (WGS) entry which is preliminary data.</text>
</comment>
<accession>A0A2N0RLU8</accession>
<dbReference type="VEuPathDB" id="FungiDB:RhiirA1_462636"/>
<feature type="compositionally biased region" description="Basic and acidic residues" evidence="1">
    <location>
        <begin position="219"/>
        <end position="230"/>
    </location>
</feature>
<gene>
    <name evidence="2" type="ORF">RhiirA1_462636</name>
</gene>
<proteinExistence type="predicted"/>
<dbReference type="AlphaFoldDB" id="A0A2N0RLU8"/>
<reference evidence="2 3" key="1">
    <citation type="submission" date="2017-10" db="EMBL/GenBank/DDBJ databases">
        <title>Extensive intraspecific genome diversity in a model arbuscular mycorrhizal fungus.</title>
        <authorList>
            <person name="Chen E.C.H."/>
            <person name="Morin E."/>
            <person name="Baudet D."/>
            <person name="Noel J."/>
            <person name="Ndikumana S."/>
            <person name="Charron P."/>
            <person name="St-Onge C."/>
            <person name="Giorgi J."/>
            <person name="Grigoriev I.V."/>
            <person name="Roux C."/>
            <person name="Martin F.M."/>
            <person name="Corradi N."/>
        </authorList>
    </citation>
    <scope>NUCLEOTIDE SEQUENCE [LARGE SCALE GENOMIC DNA]</scope>
    <source>
        <strain evidence="2 3">A1</strain>
    </source>
</reference>
<organism evidence="2 3">
    <name type="scientific">Rhizophagus irregularis</name>
    <dbReference type="NCBI Taxonomy" id="588596"/>
    <lineage>
        <taxon>Eukaryota</taxon>
        <taxon>Fungi</taxon>
        <taxon>Fungi incertae sedis</taxon>
        <taxon>Mucoromycota</taxon>
        <taxon>Glomeromycotina</taxon>
        <taxon>Glomeromycetes</taxon>
        <taxon>Glomerales</taxon>
        <taxon>Glomeraceae</taxon>
        <taxon>Rhizophagus</taxon>
    </lineage>
</organism>